<reference evidence="2 3" key="1">
    <citation type="journal article" date="2015" name="Genome Announc.">
        <title>Expanding the biotechnology potential of lactobacilli through comparative genomics of 213 strains and associated genera.</title>
        <authorList>
            <person name="Sun Z."/>
            <person name="Harris H.M."/>
            <person name="McCann A."/>
            <person name="Guo C."/>
            <person name="Argimon S."/>
            <person name="Zhang W."/>
            <person name="Yang X."/>
            <person name="Jeffery I.B."/>
            <person name="Cooney J.C."/>
            <person name="Kagawa T.F."/>
            <person name="Liu W."/>
            <person name="Song Y."/>
            <person name="Salvetti E."/>
            <person name="Wrobel A."/>
            <person name="Rasinkangas P."/>
            <person name="Parkhill J."/>
            <person name="Rea M.C."/>
            <person name="O'Sullivan O."/>
            <person name="Ritari J."/>
            <person name="Douillard F.P."/>
            <person name="Paul Ross R."/>
            <person name="Yang R."/>
            <person name="Briner A.E."/>
            <person name="Felis G.E."/>
            <person name="de Vos W.M."/>
            <person name="Barrangou R."/>
            <person name="Klaenhammer T.R."/>
            <person name="Caufield P.W."/>
            <person name="Cui Y."/>
            <person name="Zhang H."/>
            <person name="O'Toole P.W."/>
        </authorList>
    </citation>
    <scope>NUCLEOTIDE SEQUENCE [LARGE SCALE GENOMIC DNA]</scope>
    <source>
        <strain evidence="2 3">DSM 6629</strain>
    </source>
</reference>
<evidence type="ECO:0000256" key="1">
    <source>
        <dbReference type="SAM" id="SignalP"/>
    </source>
</evidence>
<dbReference type="RefSeq" id="WP_057809228.1">
    <property type="nucleotide sequence ID" value="NZ_AZGN01000005.1"/>
</dbReference>
<evidence type="ECO:0000313" key="3">
    <source>
        <dbReference type="Proteomes" id="UP000051735"/>
    </source>
</evidence>
<protein>
    <recommendedName>
        <fullName evidence="4">Lactococcin 972 family bacteriocin</fullName>
    </recommendedName>
</protein>
<keyword evidence="1" id="KW-0732">Signal</keyword>
<gene>
    <name evidence="2" type="ORF">FC44_GL001408</name>
</gene>
<sequence length="100" mass="11009">MIKLNKKIKKLTALTTLTVTLALSATPALAKTVHYKGYAVEWNYGRTPSGLWGYSEVQTGHFTHRATVNGTNSGWKRPGVLASAKKFIGNGHVEAYWDCK</sequence>
<comment type="caution">
    <text evidence="2">The sequence shown here is derived from an EMBL/GenBank/DDBJ whole genome shotgun (WGS) entry which is preliminary data.</text>
</comment>
<dbReference type="EMBL" id="AZGN01000005">
    <property type="protein sequence ID" value="KRM34321.1"/>
    <property type="molecule type" value="Genomic_DNA"/>
</dbReference>
<dbReference type="Proteomes" id="UP000051735">
    <property type="component" value="Unassembled WGS sequence"/>
</dbReference>
<accession>A0ABR5PSN1</accession>
<feature type="chain" id="PRO_5047054295" description="Lactococcin 972 family bacteriocin" evidence="1">
    <location>
        <begin position="31"/>
        <end position="100"/>
    </location>
</feature>
<organism evidence="2 3">
    <name type="scientific">Lactobacillus intestinalis DSM 6629</name>
    <dbReference type="NCBI Taxonomy" id="1423761"/>
    <lineage>
        <taxon>Bacteria</taxon>
        <taxon>Bacillati</taxon>
        <taxon>Bacillota</taxon>
        <taxon>Bacilli</taxon>
        <taxon>Lactobacillales</taxon>
        <taxon>Lactobacillaceae</taxon>
        <taxon>Lactobacillus</taxon>
    </lineage>
</organism>
<evidence type="ECO:0000313" key="2">
    <source>
        <dbReference type="EMBL" id="KRM34321.1"/>
    </source>
</evidence>
<feature type="signal peptide" evidence="1">
    <location>
        <begin position="1"/>
        <end position="30"/>
    </location>
</feature>
<evidence type="ECO:0008006" key="4">
    <source>
        <dbReference type="Google" id="ProtNLM"/>
    </source>
</evidence>
<name>A0ABR5PSN1_9LACO</name>
<keyword evidence="3" id="KW-1185">Reference proteome</keyword>
<dbReference type="GeneID" id="75116184"/>
<proteinExistence type="predicted"/>